<dbReference type="InterPro" id="IPR010917">
    <property type="entry name" value="TonB_rcpt_CS"/>
</dbReference>
<dbReference type="PANTHER" id="PTHR30069">
    <property type="entry name" value="TONB-DEPENDENT OUTER MEMBRANE RECEPTOR"/>
    <property type="match status" value="1"/>
</dbReference>
<keyword evidence="8 9" id="KW-0998">Cell outer membrane</keyword>
<dbReference type="eggNOG" id="COG4206">
    <property type="taxonomic scope" value="Bacteria"/>
</dbReference>
<evidence type="ECO:0000256" key="2">
    <source>
        <dbReference type="ARBA" id="ARBA00022448"/>
    </source>
</evidence>
<evidence type="ECO:0000256" key="5">
    <source>
        <dbReference type="ARBA" id="ARBA00022729"/>
    </source>
</evidence>
<evidence type="ECO:0000256" key="9">
    <source>
        <dbReference type="PROSITE-ProRule" id="PRU01360"/>
    </source>
</evidence>
<dbReference type="InterPro" id="IPR012910">
    <property type="entry name" value="Plug_dom"/>
</dbReference>
<keyword evidence="4 9" id="KW-0812">Transmembrane</keyword>
<evidence type="ECO:0000256" key="11">
    <source>
        <dbReference type="SAM" id="Coils"/>
    </source>
</evidence>
<dbReference type="PROSITE" id="PS01156">
    <property type="entry name" value="TONB_DEPENDENT_REC_2"/>
    <property type="match status" value="1"/>
</dbReference>
<dbReference type="Pfam" id="PF07715">
    <property type="entry name" value="Plug"/>
    <property type="match status" value="1"/>
</dbReference>
<evidence type="ECO:0000256" key="6">
    <source>
        <dbReference type="ARBA" id="ARBA00023077"/>
    </source>
</evidence>
<evidence type="ECO:0000256" key="3">
    <source>
        <dbReference type="ARBA" id="ARBA00022452"/>
    </source>
</evidence>
<keyword evidence="11" id="KW-0175">Coiled coil</keyword>
<dbReference type="AlphaFoldDB" id="W0QH67"/>
<keyword evidence="5" id="KW-0732">Signal</keyword>
<feature type="coiled-coil region" evidence="11">
    <location>
        <begin position="470"/>
        <end position="502"/>
    </location>
</feature>
<keyword evidence="6" id="KW-0798">TonB box</keyword>
<dbReference type="PANTHER" id="PTHR30069:SF50">
    <property type="entry name" value="TONB-DEPENDENT RECEPTOR HI_1217-RELATED"/>
    <property type="match status" value="1"/>
</dbReference>
<feature type="short sequence motif" description="TonB C-terminal box" evidence="10">
    <location>
        <begin position="832"/>
        <end position="849"/>
    </location>
</feature>
<dbReference type="InterPro" id="IPR036942">
    <property type="entry name" value="Beta-barrel_TonB_sf"/>
</dbReference>
<dbReference type="Proteomes" id="UP000066995">
    <property type="component" value="Chromosome"/>
</dbReference>
<evidence type="ECO:0000256" key="10">
    <source>
        <dbReference type="PROSITE-ProRule" id="PRU10144"/>
    </source>
</evidence>
<dbReference type="Gene3D" id="2.40.170.20">
    <property type="entry name" value="TonB-dependent receptor, beta-barrel domain"/>
    <property type="match status" value="1"/>
</dbReference>
<sequence length="849" mass="95676">MKIKKYVFHLTCTTLLCPLPKVLAEEGYMLDTVEVKAQAIKKTDEVFIKTGAISTRDKILESNQSLEAIVRSMPGAFTQMDKSQGVVSVNIRGGSGFGRANTVIDGISQTFYGSSTDDGGRSGGTSQFGAFIDPAFLMSVNVERGTFSGSSGANALLGAANFKTIGVNDLVTQGNSVGAMSKMTFGNNAIGPNYMGMLASKYQFNDSAWIGALFGHSWRKISQDYKVGGGRKVTDSSIDLSKINDLDKESSTTSPFNAAHLKQKPISRLAKLEYGDKYQTITLSYRDYQSQVAGRHLKNQNNQLNYRFHLPESPWLDVQVAYAENQGKQNYNKGSRVNNKYLIQGLAINNKATTLDLNNTFKMSPFKDGEWEATLGFNRLKNRYSKNRHPAELNYNLENGETNENNDSVGMTAVRKSLYTSTFQPDGEQKFDTFYLDNHFNYGIWGLDINANINTARFIGQRFKYFPFTIEELESNIREANRNRQFEHLKSLQSQLDNLRKKHCTYIPDEDFPNDPEWGEFNCPDVNIPHTATGKHKRINYSATLSAYIHDLFTPFISYSQTHRAPNIKEIFFSNLGDYGVNTALQPEQAKTTQFGINGLKEGVFSEKDKLGFKVLFYNTHLKNYIYNIQHTAVGSAPGLFIFHKNYEKPVNTKGIELEFSYDIGSFYANLAYARQNTNQPVSFTDASSRVDASSAYGFKTQGFGSSKISALPRDYGSLELGTRWLDQKLQIGGMVKYYGKSKRIAIDEFNYTYYPGTYIVKETHRLEETVNKQPMIVDFYVSYEPIKSLILKLELQNAFDKKYIDPLDANNDAASQRVYNSDISDEPIYTLNNYARGRTVVFSTSYKF</sequence>
<organism evidence="13 14">
    <name type="scientific">Mannheimia varigena USDA-ARS-USMARC-1296</name>
    <dbReference type="NCBI Taxonomy" id="1433287"/>
    <lineage>
        <taxon>Bacteria</taxon>
        <taxon>Pseudomonadati</taxon>
        <taxon>Pseudomonadota</taxon>
        <taxon>Gammaproteobacteria</taxon>
        <taxon>Pasteurellales</taxon>
        <taxon>Pasteurellaceae</taxon>
        <taxon>Mannheimia</taxon>
    </lineage>
</organism>
<dbReference type="GO" id="GO:0015344">
    <property type="term" value="F:siderophore uptake transmembrane transporter activity"/>
    <property type="evidence" value="ECO:0007669"/>
    <property type="project" value="TreeGrafter"/>
</dbReference>
<feature type="domain" description="TonB-dependent receptor plug" evidence="12">
    <location>
        <begin position="55"/>
        <end position="158"/>
    </location>
</feature>
<keyword evidence="7 9" id="KW-0472">Membrane</keyword>
<accession>W0QH67</accession>
<dbReference type="InterPro" id="IPR037066">
    <property type="entry name" value="Plug_dom_sf"/>
</dbReference>
<evidence type="ECO:0000256" key="7">
    <source>
        <dbReference type="ARBA" id="ARBA00023136"/>
    </source>
</evidence>
<reference evidence="13 14" key="1">
    <citation type="submission" date="2013-12" db="EMBL/GenBank/DDBJ databases">
        <title>Annotation of the Mannheimia varigena USDA-ARS-USMARC-1296 complete genome.</title>
        <authorList>
            <person name="Harhay G.P."/>
            <person name="Clawson M.L."/>
            <person name="Murray R.W."/>
            <person name="Lubbers B.V."/>
            <person name="Heaton M.P."/>
            <person name="Chitko-Mckown C.G."/>
            <person name="Harhay D.M."/>
            <person name="Smith T.P.L."/>
        </authorList>
    </citation>
    <scope>NUCLEOTIDE SEQUENCE [LARGE SCALE GENOMIC DNA]</scope>
    <source>
        <strain evidence="13 14">USDA-ARS-USMARC-1296</strain>
    </source>
</reference>
<dbReference type="HOGENOM" id="CLU_008287_19_1_6"/>
<evidence type="ECO:0000256" key="1">
    <source>
        <dbReference type="ARBA" id="ARBA00004571"/>
    </source>
</evidence>
<evidence type="ECO:0000313" key="14">
    <source>
        <dbReference type="Proteomes" id="UP000066995"/>
    </source>
</evidence>
<evidence type="ECO:0000256" key="8">
    <source>
        <dbReference type="ARBA" id="ARBA00023237"/>
    </source>
</evidence>
<comment type="similarity">
    <text evidence="9">Belongs to the TonB-dependent receptor family.</text>
</comment>
<evidence type="ECO:0000256" key="4">
    <source>
        <dbReference type="ARBA" id="ARBA00022692"/>
    </source>
</evidence>
<dbReference type="STRING" id="1433287.X808_20900"/>
<protein>
    <submittedName>
        <fullName evidence="13">Heme utilization protein</fullName>
    </submittedName>
</protein>
<dbReference type="eggNOG" id="COG1629">
    <property type="taxonomic scope" value="Bacteria"/>
</dbReference>
<evidence type="ECO:0000313" key="13">
    <source>
        <dbReference type="EMBL" id="AHG76608.1"/>
    </source>
</evidence>
<dbReference type="GO" id="GO:0044718">
    <property type="term" value="P:siderophore transmembrane transport"/>
    <property type="evidence" value="ECO:0007669"/>
    <property type="project" value="TreeGrafter"/>
</dbReference>
<dbReference type="PATRIC" id="fig|1433287.3.peg.2085"/>
<dbReference type="InterPro" id="IPR039426">
    <property type="entry name" value="TonB-dep_rcpt-like"/>
</dbReference>
<keyword evidence="14" id="KW-1185">Reference proteome</keyword>
<gene>
    <name evidence="13" type="ORF">X808_20900</name>
</gene>
<name>W0QH67_9PAST</name>
<keyword evidence="2 9" id="KW-0813">Transport</keyword>
<dbReference type="GO" id="GO:0009279">
    <property type="term" value="C:cell outer membrane"/>
    <property type="evidence" value="ECO:0007669"/>
    <property type="project" value="UniProtKB-SubCell"/>
</dbReference>
<dbReference type="Gene3D" id="2.170.130.10">
    <property type="entry name" value="TonB-dependent receptor, plug domain"/>
    <property type="match status" value="1"/>
</dbReference>
<evidence type="ECO:0000259" key="12">
    <source>
        <dbReference type="Pfam" id="PF07715"/>
    </source>
</evidence>
<comment type="subcellular location">
    <subcellularLocation>
        <location evidence="1 9">Cell outer membrane</location>
        <topology evidence="1 9">Multi-pass membrane protein</topology>
    </subcellularLocation>
</comment>
<dbReference type="RefSeq" id="WP_244148338.1">
    <property type="nucleotide sequence ID" value="NZ_CP006943.1"/>
</dbReference>
<dbReference type="KEGG" id="mvi:X808_20900"/>
<keyword evidence="3 9" id="KW-1134">Transmembrane beta strand</keyword>
<proteinExistence type="inferred from homology"/>
<dbReference type="PROSITE" id="PS52016">
    <property type="entry name" value="TONB_DEPENDENT_REC_3"/>
    <property type="match status" value="1"/>
</dbReference>
<dbReference type="SUPFAM" id="SSF56935">
    <property type="entry name" value="Porins"/>
    <property type="match status" value="1"/>
</dbReference>
<dbReference type="EMBL" id="CP006943">
    <property type="protein sequence ID" value="AHG76608.1"/>
    <property type="molecule type" value="Genomic_DNA"/>
</dbReference>